<feature type="domain" description="GS catalytic" evidence="5">
    <location>
        <begin position="108"/>
        <end position="444"/>
    </location>
</feature>
<dbReference type="Proteomes" id="UP000708347">
    <property type="component" value="Unassembled WGS sequence"/>
</dbReference>
<dbReference type="PROSITE" id="PS51987">
    <property type="entry name" value="GS_CATALYTIC"/>
    <property type="match status" value="1"/>
</dbReference>
<organism evidence="6 7">
    <name type="scientific">Mycolicibacterium sphagni</name>
    <dbReference type="NCBI Taxonomy" id="1786"/>
    <lineage>
        <taxon>Bacteria</taxon>
        <taxon>Bacillati</taxon>
        <taxon>Actinomycetota</taxon>
        <taxon>Actinomycetes</taxon>
        <taxon>Mycobacteriales</taxon>
        <taxon>Mycobacteriaceae</taxon>
        <taxon>Mycolicibacterium</taxon>
    </lineage>
</organism>
<dbReference type="InterPro" id="IPR008146">
    <property type="entry name" value="Gln_synth_cat_dom"/>
</dbReference>
<keyword evidence="7" id="KW-1185">Reference proteome</keyword>
<dbReference type="InterPro" id="IPR036651">
    <property type="entry name" value="Gln_synt_N_sf"/>
</dbReference>
<name>A0ABX2JYM0_9MYCO</name>
<keyword evidence="2" id="KW-0436">Ligase</keyword>
<dbReference type="Pfam" id="PF00120">
    <property type="entry name" value="Gln-synt_C"/>
    <property type="match status" value="1"/>
</dbReference>
<accession>A0ABX2JYM0</accession>
<dbReference type="PANTHER" id="PTHR43785:SF12">
    <property type="entry name" value="TYPE-1 GLUTAMINE SYNTHETASE 2"/>
    <property type="match status" value="1"/>
</dbReference>
<dbReference type="InterPro" id="IPR014746">
    <property type="entry name" value="Gln_synth/guanido_kin_cat_dom"/>
</dbReference>
<dbReference type="SMART" id="SM01230">
    <property type="entry name" value="Gln-synt_C"/>
    <property type="match status" value="1"/>
</dbReference>
<dbReference type="PANTHER" id="PTHR43785">
    <property type="entry name" value="GAMMA-GLUTAMYLPUTRESCINE SYNTHETASE"/>
    <property type="match status" value="1"/>
</dbReference>
<sequence>MTTPAAQLEADGVDTVVGTVVNPAGLTHAKTVPVRRLNAFADAGLGFSPVTHGFAIDRAGIAFADGISVVGDERIRIDLEALRSIGDGLAWAPASFFDQDGAPIPACARGTLARIESRLAQTGLRALVGHEIEFLLVDPDGNRLPGTLWAQYGLAGVLEYEGFVRDVTVAAGAAGVSIEQFHPEYGINQFEISLAPKSPVAAADQLILARIIISRVARKYGLRVSLSPVPFAGSVGSGAHQHFSLLRADVPLFSGGTGAQGITQEGESAIGGIISGLPQAQLIFCGSIVSGLRMKPGNWAGAYACWGTENREAAVRFVRGTHGNPYGANVEVKIVDPSANPYFATAAILGLALDGIEHSAELPPETSVDPATLSDSERTAAGTVALSTDQAGQIAALEGSARLRAILGDPAVNVLVAVRRYEHDTYSHLDPEALTEKFRMAWSL</sequence>
<evidence type="ECO:0000256" key="4">
    <source>
        <dbReference type="RuleBase" id="RU000384"/>
    </source>
</evidence>
<evidence type="ECO:0000313" key="6">
    <source>
        <dbReference type="EMBL" id="NTY60542.1"/>
    </source>
</evidence>
<evidence type="ECO:0000256" key="3">
    <source>
        <dbReference type="PROSITE-ProRule" id="PRU01331"/>
    </source>
</evidence>
<dbReference type="Gene3D" id="3.10.20.70">
    <property type="entry name" value="Glutamine synthetase, N-terminal domain"/>
    <property type="match status" value="1"/>
</dbReference>
<protein>
    <submittedName>
        <fullName evidence="6">Glutamine synthetase</fullName>
    </submittedName>
</protein>
<comment type="caution">
    <text evidence="6">The sequence shown here is derived from an EMBL/GenBank/DDBJ whole genome shotgun (WGS) entry which is preliminary data.</text>
</comment>
<dbReference type="SUPFAM" id="SSF55931">
    <property type="entry name" value="Glutamine synthetase/guanido kinase"/>
    <property type="match status" value="1"/>
</dbReference>
<evidence type="ECO:0000259" key="5">
    <source>
        <dbReference type="PROSITE" id="PS51987"/>
    </source>
</evidence>
<dbReference type="EMBL" id="VBSB01000008">
    <property type="protein sequence ID" value="NTY60542.1"/>
    <property type="molecule type" value="Genomic_DNA"/>
</dbReference>
<dbReference type="Gene3D" id="3.30.590.10">
    <property type="entry name" value="Glutamine synthetase/guanido kinase, catalytic domain"/>
    <property type="match status" value="1"/>
</dbReference>
<evidence type="ECO:0000313" key="7">
    <source>
        <dbReference type="Proteomes" id="UP000708347"/>
    </source>
</evidence>
<evidence type="ECO:0000256" key="1">
    <source>
        <dbReference type="ARBA" id="ARBA00009897"/>
    </source>
</evidence>
<dbReference type="RefSeq" id="WP_174398353.1">
    <property type="nucleotide sequence ID" value="NZ_VBSB01000008.1"/>
</dbReference>
<reference evidence="6 7" key="1">
    <citation type="submission" date="2019-05" db="EMBL/GenBank/DDBJ databases">
        <title>Mycolicibacterium sphagni ENV482 genome assembly.</title>
        <authorList>
            <person name="Chen W."/>
            <person name="Faulkner N.W."/>
            <person name="Hyman M.R."/>
        </authorList>
    </citation>
    <scope>NUCLEOTIDE SEQUENCE [LARGE SCALE GENOMIC DNA]</scope>
    <source>
        <strain evidence="6 7">ENV482</strain>
    </source>
</reference>
<evidence type="ECO:0000256" key="2">
    <source>
        <dbReference type="ARBA" id="ARBA00022598"/>
    </source>
</evidence>
<proteinExistence type="inferred from homology"/>
<comment type="similarity">
    <text evidence="1 3 4">Belongs to the glutamine synthetase family.</text>
</comment>
<gene>
    <name evidence="6" type="ORF">FEG63_13410</name>
</gene>